<accession>A0A8S5T6T6</accession>
<protein>
    <submittedName>
        <fullName evidence="1">Uncharacterized protein</fullName>
    </submittedName>
</protein>
<name>A0A8S5T6T6_9CAUD</name>
<dbReference type="EMBL" id="BK032753">
    <property type="protein sequence ID" value="DAF58474.1"/>
    <property type="molecule type" value="Genomic_DNA"/>
</dbReference>
<evidence type="ECO:0000313" key="1">
    <source>
        <dbReference type="EMBL" id="DAF58474.1"/>
    </source>
</evidence>
<sequence>MPVSIASITFATQDTCVCVGSEPSSCVCRAEEVTLLCRPTGCIRASPLLVSPLP</sequence>
<reference evidence="1" key="1">
    <citation type="journal article" date="2021" name="Proc. Natl. Acad. Sci. U.S.A.">
        <title>A Catalog of Tens of Thousands of Viruses from Human Metagenomes Reveals Hidden Associations with Chronic Diseases.</title>
        <authorList>
            <person name="Tisza M.J."/>
            <person name="Buck C.B."/>
        </authorList>
    </citation>
    <scope>NUCLEOTIDE SEQUENCE</scope>
    <source>
        <strain evidence="1">CtLIM9</strain>
    </source>
</reference>
<proteinExistence type="predicted"/>
<organism evidence="1">
    <name type="scientific">Myoviridae sp. ctLIM9</name>
    <dbReference type="NCBI Taxonomy" id="2827678"/>
    <lineage>
        <taxon>Viruses</taxon>
        <taxon>Duplodnaviria</taxon>
        <taxon>Heunggongvirae</taxon>
        <taxon>Uroviricota</taxon>
        <taxon>Caudoviricetes</taxon>
    </lineage>
</organism>